<reference evidence="3" key="1">
    <citation type="submission" date="2020-02" db="EMBL/GenBank/DDBJ databases">
        <authorList>
            <person name="Scholz U."/>
            <person name="Mascher M."/>
            <person name="Fiebig A."/>
        </authorList>
    </citation>
    <scope>NUCLEOTIDE SEQUENCE</scope>
</reference>
<dbReference type="AlphaFoldDB" id="A0A7I8LA36"/>
<dbReference type="PANTHER" id="PTHR33474:SF2">
    <property type="entry name" value="TRANSMEMBRANE PROTEIN"/>
    <property type="match status" value="1"/>
</dbReference>
<name>A0A7I8LA36_SPIIN</name>
<feature type="compositionally biased region" description="Basic and acidic residues" evidence="1">
    <location>
        <begin position="51"/>
        <end position="61"/>
    </location>
</feature>
<evidence type="ECO:0000313" key="3">
    <source>
        <dbReference type="EMBL" id="CAA7406148.1"/>
    </source>
</evidence>
<sequence>MRAPTLLHLLVLLLGLSYFLSLNAAADARGRLASRNQEPPVVDIADEENEEPRRMELERNDYPGAGANTRHQPRIPRGG</sequence>
<evidence type="ECO:0000256" key="2">
    <source>
        <dbReference type="SAM" id="SignalP"/>
    </source>
</evidence>
<dbReference type="EMBL" id="LR746275">
    <property type="protein sequence ID" value="CAA7406148.1"/>
    <property type="molecule type" value="Genomic_DNA"/>
</dbReference>
<organism evidence="3 4">
    <name type="scientific">Spirodela intermedia</name>
    <name type="common">Intermediate duckweed</name>
    <dbReference type="NCBI Taxonomy" id="51605"/>
    <lineage>
        <taxon>Eukaryota</taxon>
        <taxon>Viridiplantae</taxon>
        <taxon>Streptophyta</taxon>
        <taxon>Embryophyta</taxon>
        <taxon>Tracheophyta</taxon>
        <taxon>Spermatophyta</taxon>
        <taxon>Magnoliopsida</taxon>
        <taxon>Liliopsida</taxon>
        <taxon>Araceae</taxon>
        <taxon>Lemnoideae</taxon>
        <taxon>Spirodela</taxon>
    </lineage>
</organism>
<evidence type="ECO:0000313" key="4">
    <source>
        <dbReference type="Proteomes" id="UP000663760"/>
    </source>
</evidence>
<evidence type="ECO:0000256" key="1">
    <source>
        <dbReference type="SAM" id="MobiDB-lite"/>
    </source>
</evidence>
<gene>
    <name evidence="3" type="ORF">SI8410_12016826</name>
</gene>
<feature type="signal peptide" evidence="2">
    <location>
        <begin position="1"/>
        <end position="25"/>
    </location>
</feature>
<keyword evidence="2" id="KW-0732">Signal</keyword>
<feature type="chain" id="PRO_5029441307" evidence="2">
    <location>
        <begin position="26"/>
        <end position="79"/>
    </location>
</feature>
<protein>
    <submittedName>
        <fullName evidence="3">Uncharacterized protein</fullName>
    </submittedName>
</protein>
<feature type="region of interest" description="Disordered" evidence="1">
    <location>
        <begin position="32"/>
        <end position="79"/>
    </location>
</feature>
<dbReference type="Proteomes" id="UP000663760">
    <property type="component" value="Chromosome 12"/>
</dbReference>
<accession>A0A7I8LA36</accession>
<proteinExistence type="predicted"/>
<dbReference type="PANTHER" id="PTHR33474">
    <property type="entry name" value="TRANSMEMBRANE PROTEIN"/>
    <property type="match status" value="1"/>
</dbReference>
<keyword evidence="4" id="KW-1185">Reference proteome</keyword>